<protein>
    <recommendedName>
        <fullName evidence="4">Ig-like domain-containing protein</fullName>
    </recommendedName>
</protein>
<name>A0AAV4CCJ6_9GAST</name>
<feature type="compositionally biased region" description="Polar residues" evidence="1">
    <location>
        <begin position="196"/>
        <end position="206"/>
    </location>
</feature>
<dbReference type="AlphaFoldDB" id="A0AAV4CCJ6"/>
<evidence type="ECO:0000313" key="2">
    <source>
        <dbReference type="EMBL" id="GFO29277.1"/>
    </source>
</evidence>
<proteinExistence type="predicted"/>
<keyword evidence="3" id="KW-1185">Reference proteome</keyword>
<dbReference type="Proteomes" id="UP000735302">
    <property type="component" value="Unassembled WGS sequence"/>
</dbReference>
<comment type="caution">
    <text evidence="2">The sequence shown here is derived from an EMBL/GenBank/DDBJ whole genome shotgun (WGS) entry which is preliminary data.</text>
</comment>
<evidence type="ECO:0008006" key="4">
    <source>
        <dbReference type="Google" id="ProtNLM"/>
    </source>
</evidence>
<evidence type="ECO:0000313" key="3">
    <source>
        <dbReference type="Proteomes" id="UP000735302"/>
    </source>
</evidence>
<reference evidence="2 3" key="1">
    <citation type="journal article" date="2021" name="Elife">
        <title>Chloroplast acquisition without the gene transfer in kleptoplastic sea slugs, Plakobranchus ocellatus.</title>
        <authorList>
            <person name="Maeda T."/>
            <person name="Takahashi S."/>
            <person name="Yoshida T."/>
            <person name="Shimamura S."/>
            <person name="Takaki Y."/>
            <person name="Nagai Y."/>
            <person name="Toyoda A."/>
            <person name="Suzuki Y."/>
            <person name="Arimoto A."/>
            <person name="Ishii H."/>
            <person name="Satoh N."/>
            <person name="Nishiyama T."/>
            <person name="Hasebe M."/>
            <person name="Maruyama T."/>
            <person name="Minagawa J."/>
            <person name="Obokata J."/>
            <person name="Shigenobu S."/>
        </authorList>
    </citation>
    <scope>NUCLEOTIDE SEQUENCE [LARGE SCALE GENOMIC DNA]</scope>
</reference>
<accession>A0AAV4CCJ6</accession>
<dbReference type="EMBL" id="BLXT01006136">
    <property type="protein sequence ID" value="GFO29277.1"/>
    <property type="molecule type" value="Genomic_DNA"/>
</dbReference>
<feature type="region of interest" description="Disordered" evidence="1">
    <location>
        <begin position="193"/>
        <end position="219"/>
    </location>
</feature>
<sequence length="246" mass="27445">MLEAKRPKPADPVFGGDNIEFACESFVRRNGSIFWMFTTASQAYVWKKQMNKFPEPLPFWVTIDDEEEDIDSENYQGPRVYSVLRLVMQRQFENARLECYSDTEEGFYTHPITNKTISTVASLFFKFIILYAVGVPDLKIKIVEDKEPSVLANCSVDVGIEGAIQWELLVSDFLRFCWTVDIHGNISGTHPPFMSKINSGTTSPQQGGLRLSGPPSGQGADGGVPICDKLITETSEGNGKKEQGCL</sequence>
<evidence type="ECO:0000256" key="1">
    <source>
        <dbReference type="SAM" id="MobiDB-lite"/>
    </source>
</evidence>
<organism evidence="2 3">
    <name type="scientific">Plakobranchus ocellatus</name>
    <dbReference type="NCBI Taxonomy" id="259542"/>
    <lineage>
        <taxon>Eukaryota</taxon>
        <taxon>Metazoa</taxon>
        <taxon>Spiralia</taxon>
        <taxon>Lophotrochozoa</taxon>
        <taxon>Mollusca</taxon>
        <taxon>Gastropoda</taxon>
        <taxon>Heterobranchia</taxon>
        <taxon>Euthyneura</taxon>
        <taxon>Panpulmonata</taxon>
        <taxon>Sacoglossa</taxon>
        <taxon>Placobranchoidea</taxon>
        <taxon>Plakobranchidae</taxon>
        <taxon>Plakobranchus</taxon>
    </lineage>
</organism>
<gene>
    <name evidence="2" type="ORF">PoB_005578200</name>
</gene>